<dbReference type="EMBL" id="JAKELL010000065">
    <property type="protein sequence ID" value="KAH8985281.1"/>
    <property type="molecule type" value="Genomic_DNA"/>
</dbReference>
<keyword evidence="1" id="KW-0472">Membrane</keyword>
<sequence length="89" mass="9438">MGYGAMNMYASSAAPNRRSLGTVNDLSHVANSVVSAVGPAAADWLSAFSLTHNILGGKFAYIVLLGVVCGELGLSTRLPKNTWARRREE</sequence>
<protein>
    <submittedName>
        <fullName evidence="2">Uncharacterized protein</fullName>
    </submittedName>
</protein>
<gene>
    <name evidence="2" type="ORF">EDB92DRAFT_1883335</name>
</gene>
<comment type="caution">
    <text evidence="2">The sequence shown here is derived from an EMBL/GenBank/DDBJ whole genome shotgun (WGS) entry which is preliminary data.</text>
</comment>
<organism evidence="2 3">
    <name type="scientific">Lactarius akahatsu</name>
    <dbReference type="NCBI Taxonomy" id="416441"/>
    <lineage>
        <taxon>Eukaryota</taxon>
        <taxon>Fungi</taxon>
        <taxon>Dikarya</taxon>
        <taxon>Basidiomycota</taxon>
        <taxon>Agaricomycotina</taxon>
        <taxon>Agaricomycetes</taxon>
        <taxon>Russulales</taxon>
        <taxon>Russulaceae</taxon>
        <taxon>Lactarius</taxon>
    </lineage>
</organism>
<evidence type="ECO:0000256" key="1">
    <source>
        <dbReference type="SAM" id="Phobius"/>
    </source>
</evidence>
<dbReference type="AlphaFoldDB" id="A0AAD4QAE8"/>
<evidence type="ECO:0000313" key="2">
    <source>
        <dbReference type="EMBL" id="KAH8985281.1"/>
    </source>
</evidence>
<reference evidence="2" key="1">
    <citation type="submission" date="2022-01" db="EMBL/GenBank/DDBJ databases">
        <title>Comparative genomics reveals a dynamic genome evolution in the ectomycorrhizal milk-cap (Lactarius) mushrooms.</title>
        <authorList>
            <consortium name="DOE Joint Genome Institute"/>
            <person name="Lebreton A."/>
            <person name="Tang N."/>
            <person name="Kuo A."/>
            <person name="LaButti K."/>
            <person name="Drula E."/>
            <person name="Barry K."/>
            <person name="Clum A."/>
            <person name="Lipzen A."/>
            <person name="Mousain D."/>
            <person name="Ng V."/>
            <person name="Wang R."/>
            <person name="Wang X."/>
            <person name="Dai Y."/>
            <person name="Henrissat B."/>
            <person name="Grigoriev I.V."/>
            <person name="Guerin-Laguette A."/>
            <person name="Yu F."/>
            <person name="Martin F.M."/>
        </authorList>
    </citation>
    <scope>NUCLEOTIDE SEQUENCE</scope>
    <source>
        <strain evidence="2">QP</strain>
    </source>
</reference>
<keyword evidence="3" id="KW-1185">Reference proteome</keyword>
<name>A0AAD4QAE8_9AGAM</name>
<accession>A0AAD4QAE8</accession>
<proteinExistence type="predicted"/>
<feature type="transmembrane region" description="Helical" evidence="1">
    <location>
        <begin position="59"/>
        <end position="78"/>
    </location>
</feature>
<keyword evidence="1" id="KW-0812">Transmembrane</keyword>
<keyword evidence="1" id="KW-1133">Transmembrane helix</keyword>
<dbReference type="Proteomes" id="UP001201163">
    <property type="component" value="Unassembled WGS sequence"/>
</dbReference>
<evidence type="ECO:0000313" key="3">
    <source>
        <dbReference type="Proteomes" id="UP001201163"/>
    </source>
</evidence>